<feature type="transmembrane region" description="Helical" evidence="6">
    <location>
        <begin position="185"/>
        <end position="202"/>
    </location>
</feature>
<keyword evidence="2" id="KW-1003">Cell membrane</keyword>
<evidence type="ECO:0000256" key="5">
    <source>
        <dbReference type="ARBA" id="ARBA00023136"/>
    </source>
</evidence>
<dbReference type="Proteomes" id="UP000282423">
    <property type="component" value="Unassembled WGS sequence"/>
</dbReference>
<feature type="transmembrane region" description="Helical" evidence="6">
    <location>
        <begin position="436"/>
        <end position="460"/>
    </location>
</feature>
<evidence type="ECO:0000256" key="3">
    <source>
        <dbReference type="ARBA" id="ARBA00022692"/>
    </source>
</evidence>
<name>A0A420VR73_9SPHI</name>
<feature type="transmembrane region" description="Helical" evidence="6">
    <location>
        <begin position="158"/>
        <end position="179"/>
    </location>
</feature>
<sequence length="513" mass="56881">MNNPAKRILLNTSFLYGKLIFSAVVTLYSTRILISALGIADFGIYNLIAGVILMLAFINGAMTITTQRYLSYHLGKNDSHTLTKIFNSSVSIHFMISLIIVLVLEVLSIWLLGGFLKIPADKQFEASCCYHMMVVSTFFTVNAVPYDSLINAKEDMRFDAIIGIVETILKLAAAYYITFFSAHKLIAYSAGIVFTTIVIRIAKSLWCRIKYQESSIQMKWLKEGYLFREMLAYATWNLFGSICYVASSQGIAVVLNRFLGVNINGTYAISQQMNSQLQSFSVIISKALNPQIMKSEGIGDRARMTKLSLLSSKSSTLLLLFVVIPLIAEMNGILQLWLPKIPPATGLFCTIILINAVINQLSTGLKSAVQASGNIKLYQSVVGSTIILIVPITYILLQHGCTVFQVLLAMSSMEVVSLTLRLIICHKVTKIGINRFFTEVIVKIILVSSIAVCTMILLQYCLDFSILRLFLTVMLNAIVMSLSIYLLGINASERTIVNAAIRKIKKKNISLSV</sequence>
<feature type="transmembrane region" description="Helical" evidence="6">
    <location>
        <begin position="344"/>
        <end position="365"/>
    </location>
</feature>
<keyword evidence="8" id="KW-1185">Reference proteome</keyword>
<feature type="transmembrane region" description="Helical" evidence="6">
    <location>
        <begin position="20"/>
        <end position="38"/>
    </location>
</feature>
<evidence type="ECO:0000256" key="6">
    <source>
        <dbReference type="SAM" id="Phobius"/>
    </source>
</evidence>
<evidence type="ECO:0000313" key="7">
    <source>
        <dbReference type="EMBL" id="RKO68851.1"/>
    </source>
</evidence>
<feature type="transmembrane region" description="Helical" evidence="6">
    <location>
        <begin position="316"/>
        <end position="338"/>
    </location>
</feature>
<gene>
    <name evidence="7" type="ORF">D7322_24905</name>
</gene>
<organism evidence="7 8">
    <name type="scientific">Sphingobacterium puteale</name>
    <dbReference type="NCBI Taxonomy" id="2420510"/>
    <lineage>
        <taxon>Bacteria</taxon>
        <taxon>Pseudomonadati</taxon>
        <taxon>Bacteroidota</taxon>
        <taxon>Sphingobacteriia</taxon>
        <taxon>Sphingobacteriales</taxon>
        <taxon>Sphingobacteriaceae</taxon>
        <taxon>Sphingobacterium</taxon>
    </lineage>
</organism>
<feature type="transmembrane region" description="Helical" evidence="6">
    <location>
        <begin position="466"/>
        <end position="487"/>
    </location>
</feature>
<dbReference type="EMBL" id="RBWS01000025">
    <property type="protein sequence ID" value="RKO68851.1"/>
    <property type="molecule type" value="Genomic_DNA"/>
</dbReference>
<keyword evidence="3 6" id="KW-0812">Transmembrane</keyword>
<dbReference type="RefSeq" id="WP_121126891.1">
    <property type="nucleotide sequence ID" value="NZ_RBWS01000025.1"/>
</dbReference>
<accession>A0A420VR73</accession>
<proteinExistence type="predicted"/>
<feature type="transmembrane region" description="Helical" evidence="6">
    <location>
        <begin position="85"/>
        <end position="112"/>
    </location>
</feature>
<dbReference type="PANTHER" id="PTHR30250:SF26">
    <property type="entry name" value="PSMA PROTEIN"/>
    <property type="match status" value="1"/>
</dbReference>
<dbReference type="OrthoDB" id="5365632at2"/>
<comment type="caution">
    <text evidence="7">The sequence shown here is derived from an EMBL/GenBank/DDBJ whole genome shotgun (WGS) entry which is preliminary data.</text>
</comment>
<keyword evidence="5 6" id="KW-0472">Membrane</keyword>
<dbReference type="InterPro" id="IPR050833">
    <property type="entry name" value="Poly_Biosynth_Transport"/>
</dbReference>
<feature type="transmembrane region" description="Helical" evidence="6">
    <location>
        <begin position="377"/>
        <end position="397"/>
    </location>
</feature>
<feature type="transmembrane region" description="Helical" evidence="6">
    <location>
        <begin position="403"/>
        <end position="424"/>
    </location>
</feature>
<evidence type="ECO:0000313" key="8">
    <source>
        <dbReference type="Proteomes" id="UP000282423"/>
    </source>
</evidence>
<dbReference type="PANTHER" id="PTHR30250">
    <property type="entry name" value="PST FAMILY PREDICTED COLANIC ACID TRANSPORTER"/>
    <property type="match status" value="1"/>
</dbReference>
<feature type="transmembrane region" description="Helical" evidence="6">
    <location>
        <begin position="44"/>
        <end position="64"/>
    </location>
</feature>
<dbReference type="GO" id="GO:0005886">
    <property type="term" value="C:plasma membrane"/>
    <property type="evidence" value="ECO:0007669"/>
    <property type="project" value="UniProtKB-SubCell"/>
</dbReference>
<keyword evidence="4 6" id="KW-1133">Transmembrane helix</keyword>
<evidence type="ECO:0000256" key="1">
    <source>
        <dbReference type="ARBA" id="ARBA00004651"/>
    </source>
</evidence>
<reference evidence="7 8" key="1">
    <citation type="submission" date="2018-10" db="EMBL/GenBank/DDBJ databases">
        <title>Sphingobacterium sp. M05W1-28.</title>
        <authorList>
            <person name="Cai H."/>
        </authorList>
    </citation>
    <scope>NUCLEOTIDE SEQUENCE [LARGE SCALE GENOMIC DNA]</scope>
    <source>
        <strain evidence="7 8">M05W1-28</strain>
    </source>
</reference>
<comment type="subcellular location">
    <subcellularLocation>
        <location evidence="1">Cell membrane</location>
        <topology evidence="1">Multi-pass membrane protein</topology>
    </subcellularLocation>
</comment>
<evidence type="ECO:0008006" key="9">
    <source>
        <dbReference type="Google" id="ProtNLM"/>
    </source>
</evidence>
<evidence type="ECO:0000256" key="2">
    <source>
        <dbReference type="ARBA" id="ARBA00022475"/>
    </source>
</evidence>
<protein>
    <recommendedName>
        <fullName evidence="9">Lipopolysaccharide biosynthesis protein</fullName>
    </recommendedName>
</protein>
<feature type="transmembrane region" description="Helical" evidence="6">
    <location>
        <begin position="124"/>
        <end position="146"/>
    </location>
</feature>
<dbReference type="AlphaFoldDB" id="A0A420VR73"/>
<evidence type="ECO:0000256" key="4">
    <source>
        <dbReference type="ARBA" id="ARBA00022989"/>
    </source>
</evidence>